<dbReference type="STRING" id="47428.A0A284SCD9"/>
<keyword evidence="2" id="KW-1185">Reference proteome</keyword>
<sequence>MSNIAYILSLDGYGFRKYVLMKKIRHFVKVQSPWLPIYVLKVCCTCVPREVTFTVQLPKIGLVFFTSSRSVPLIDDTSWRQVKDISIKAHLCRSTYVRSSITKMLELTDPDAYFNDILVNFSHVLFDIMNAMYDEVEPMQFIIGLSMQDPANDQNVLELAKDVRELLGVL</sequence>
<dbReference type="Proteomes" id="UP000219338">
    <property type="component" value="Unassembled WGS sequence"/>
</dbReference>
<accession>A0A284SCD9</accession>
<evidence type="ECO:0000313" key="1">
    <source>
        <dbReference type="EMBL" id="SJL18672.1"/>
    </source>
</evidence>
<evidence type="ECO:0000313" key="2">
    <source>
        <dbReference type="Proteomes" id="UP000219338"/>
    </source>
</evidence>
<dbReference type="AlphaFoldDB" id="A0A284SCD9"/>
<dbReference type="EMBL" id="FUEG01000066">
    <property type="protein sequence ID" value="SJL18672.1"/>
    <property type="molecule type" value="Genomic_DNA"/>
</dbReference>
<protein>
    <submittedName>
        <fullName evidence="1">Uncharacterized protein</fullName>
    </submittedName>
</protein>
<proteinExistence type="predicted"/>
<name>A0A284SCD9_ARMOS</name>
<organism evidence="1 2">
    <name type="scientific">Armillaria ostoyae</name>
    <name type="common">Armillaria root rot fungus</name>
    <dbReference type="NCBI Taxonomy" id="47428"/>
    <lineage>
        <taxon>Eukaryota</taxon>
        <taxon>Fungi</taxon>
        <taxon>Dikarya</taxon>
        <taxon>Basidiomycota</taxon>
        <taxon>Agaricomycotina</taxon>
        <taxon>Agaricomycetes</taxon>
        <taxon>Agaricomycetidae</taxon>
        <taxon>Agaricales</taxon>
        <taxon>Marasmiineae</taxon>
        <taxon>Physalacriaceae</taxon>
        <taxon>Armillaria</taxon>
    </lineage>
</organism>
<reference evidence="2" key="1">
    <citation type="journal article" date="2017" name="Nat. Ecol. Evol.">
        <title>Genome expansion and lineage-specific genetic innovations in the forest pathogenic fungi Armillaria.</title>
        <authorList>
            <person name="Sipos G."/>
            <person name="Prasanna A.N."/>
            <person name="Walter M.C."/>
            <person name="O'Connor E."/>
            <person name="Balint B."/>
            <person name="Krizsan K."/>
            <person name="Kiss B."/>
            <person name="Hess J."/>
            <person name="Varga T."/>
            <person name="Slot J."/>
            <person name="Riley R."/>
            <person name="Boka B."/>
            <person name="Rigling D."/>
            <person name="Barry K."/>
            <person name="Lee J."/>
            <person name="Mihaltcheva S."/>
            <person name="LaButti K."/>
            <person name="Lipzen A."/>
            <person name="Waldron R."/>
            <person name="Moloney N.M."/>
            <person name="Sperisen C."/>
            <person name="Kredics L."/>
            <person name="Vagvoelgyi C."/>
            <person name="Patrignani A."/>
            <person name="Fitzpatrick D."/>
            <person name="Nagy I."/>
            <person name="Doyle S."/>
            <person name="Anderson J.B."/>
            <person name="Grigoriev I.V."/>
            <person name="Gueldener U."/>
            <person name="Muensterkoetter M."/>
            <person name="Nagy L.G."/>
        </authorList>
    </citation>
    <scope>NUCLEOTIDE SEQUENCE [LARGE SCALE GENOMIC DNA]</scope>
    <source>
        <strain evidence="2">C18/9</strain>
    </source>
</reference>
<dbReference type="OrthoDB" id="2796951at2759"/>
<gene>
    <name evidence="1" type="ORF">ARMOST_22269</name>
</gene>